<dbReference type="RefSeq" id="WP_152546386.1">
    <property type="nucleotide sequence ID" value="NZ_CP142523.1"/>
</dbReference>
<protein>
    <submittedName>
        <fullName evidence="1">Uncharacterized protein</fullName>
    </submittedName>
</protein>
<accession>A0ABZ2GIR9</accession>
<reference evidence="1 2" key="1">
    <citation type="submission" date="2024-01" db="EMBL/GenBank/DDBJ databases">
        <title>Draft genome sequences of nine bacterial species from freshwater ponds near Washington, DC.</title>
        <authorList>
            <person name="Pavloudi C."/>
            <person name="Oliver L."/>
            <person name="Slattery K."/>
            <person name="Lissner G."/>
            <person name="Saw J.H."/>
        </authorList>
    </citation>
    <scope>NUCLEOTIDE SEQUENCE [LARGE SCALE GENOMIC DNA]</scope>
    <source>
        <strain evidence="2">TB1-E2</strain>
    </source>
</reference>
<evidence type="ECO:0000313" key="2">
    <source>
        <dbReference type="Proteomes" id="UP001373909"/>
    </source>
</evidence>
<gene>
    <name evidence="1" type="ORF">OPV09_16045</name>
</gene>
<sequence>MMRVVPEAGDMTKVALKARAYLPSSGVQPNSDIASVSYADGTLIVLIACSREQNDVSGLKITFPDVDGFRLLDEVDLVRYWNSSDFPCGSHLLEVLTGGWGMEENTLQGFEHTRREWLVVTGNACLSAFCQAEPELAEATWKFQV</sequence>
<proteinExistence type="predicted"/>
<dbReference type="EMBL" id="CP142523">
    <property type="protein sequence ID" value="WWO44231.1"/>
    <property type="molecule type" value="Genomic_DNA"/>
</dbReference>
<evidence type="ECO:0000313" key="1">
    <source>
        <dbReference type="EMBL" id="WWO44231.1"/>
    </source>
</evidence>
<dbReference type="Proteomes" id="UP001373909">
    <property type="component" value="Chromosome"/>
</dbReference>
<organism evidence="1 2">
    <name type="scientific">Janthinobacterium aestuarii</name>
    <dbReference type="NCBI Taxonomy" id="2985511"/>
    <lineage>
        <taxon>Bacteria</taxon>
        <taxon>Pseudomonadati</taxon>
        <taxon>Pseudomonadota</taxon>
        <taxon>Betaproteobacteria</taxon>
        <taxon>Burkholderiales</taxon>
        <taxon>Oxalobacteraceae</taxon>
        <taxon>Janthinobacterium</taxon>
    </lineage>
</organism>
<name>A0ABZ2GIR9_9BURK</name>
<keyword evidence="2" id="KW-1185">Reference proteome</keyword>